<organism evidence="1">
    <name type="scientific">bioreactor metagenome</name>
    <dbReference type="NCBI Taxonomy" id="1076179"/>
    <lineage>
        <taxon>unclassified sequences</taxon>
        <taxon>metagenomes</taxon>
        <taxon>ecological metagenomes</taxon>
    </lineage>
</organism>
<comment type="caution">
    <text evidence="1">The sequence shown here is derived from an EMBL/GenBank/DDBJ whole genome shotgun (WGS) entry which is preliminary data.</text>
</comment>
<sequence length="176" mass="19930">MGDQPGSDGSVSAEEMAEAMYPESDMTYGYQAVREAFEYGHAAAQRVQPSREAIVEAITGPWFNSRTYSPEVVAINVEVLFSGQPTVQDVRAQMLRELADEEDREAAEEYARANTASVRCARCDLRYEEREQYSCHEHTPHDYREDELLEAGEVRVVPTYGGDQLRARADREEAQR</sequence>
<name>A0A645H4L5_9ZZZZ</name>
<accession>A0A645H4L5</accession>
<reference evidence="1" key="1">
    <citation type="submission" date="2019-08" db="EMBL/GenBank/DDBJ databases">
        <authorList>
            <person name="Kucharzyk K."/>
            <person name="Murdoch R.W."/>
            <person name="Higgins S."/>
            <person name="Loffler F."/>
        </authorList>
    </citation>
    <scope>NUCLEOTIDE SEQUENCE</scope>
</reference>
<protein>
    <submittedName>
        <fullName evidence="1">Uncharacterized protein</fullName>
    </submittedName>
</protein>
<evidence type="ECO:0000313" key="1">
    <source>
        <dbReference type="EMBL" id="MPN33947.1"/>
    </source>
</evidence>
<dbReference type="EMBL" id="VSSQ01086726">
    <property type="protein sequence ID" value="MPN33947.1"/>
    <property type="molecule type" value="Genomic_DNA"/>
</dbReference>
<proteinExistence type="predicted"/>
<dbReference type="AlphaFoldDB" id="A0A645H4L5"/>
<gene>
    <name evidence="1" type="ORF">SDC9_181439</name>
</gene>